<dbReference type="PROSITE" id="PS50043">
    <property type="entry name" value="HTH_LUXR_2"/>
    <property type="match status" value="1"/>
</dbReference>
<dbReference type="CDD" id="cd06170">
    <property type="entry name" value="LuxR_C_like"/>
    <property type="match status" value="1"/>
</dbReference>
<dbReference type="PANTHER" id="PTHR43214">
    <property type="entry name" value="TWO-COMPONENT RESPONSE REGULATOR"/>
    <property type="match status" value="1"/>
</dbReference>
<keyword evidence="7" id="KW-1185">Reference proteome</keyword>
<sequence>MIRIAITDDESLIASSLATLLGLEDDLEVLAVLGSGEDLVEWWRRGMRQEGGRAPADVCVCDLQLTGMDGVETAVAIRALTPAARVLVITSHARPHALKRALAAGVQGFLPKTSTAQRFAEAIRAVHAGGRFIDPDLAALTITAGASPLTGRESELLELAGRGGSVEDIAAAAHLAVGTTRNYLSSAMGKVGAGNRFEAFMIARERGWI</sequence>
<dbReference type="InterPro" id="IPR000792">
    <property type="entry name" value="Tscrpt_reg_LuxR_C"/>
</dbReference>
<keyword evidence="1 3" id="KW-0597">Phosphoprotein</keyword>
<dbReference type="SUPFAM" id="SSF46894">
    <property type="entry name" value="C-terminal effector domain of the bipartite response regulators"/>
    <property type="match status" value="1"/>
</dbReference>
<feature type="modified residue" description="4-aspartylphosphate" evidence="3">
    <location>
        <position position="62"/>
    </location>
</feature>
<dbReference type="SUPFAM" id="SSF52172">
    <property type="entry name" value="CheY-like"/>
    <property type="match status" value="1"/>
</dbReference>
<feature type="domain" description="HTH luxR-type" evidence="4">
    <location>
        <begin position="142"/>
        <end position="207"/>
    </location>
</feature>
<dbReference type="CDD" id="cd17535">
    <property type="entry name" value="REC_NarL-like"/>
    <property type="match status" value="1"/>
</dbReference>
<dbReference type="Gene3D" id="1.10.10.10">
    <property type="entry name" value="Winged helix-like DNA-binding domain superfamily/Winged helix DNA-binding domain"/>
    <property type="match status" value="1"/>
</dbReference>
<dbReference type="Pfam" id="PF00072">
    <property type="entry name" value="Response_reg"/>
    <property type="match status" value="1"/>
</dbReference>
<dbReference type="SMART" id="SM00421">
    <property type="entry name" value="HTH_LUXR"/>
    <property type="match status" value="1"/>
</dbReference>
<dbReference type="GO" id="GO:0000160">
    <property type="term" value="P:phosphorelay signal transduction system"/>
    <property type="evidence" value="ECO:0007669"/>
    <property type="project" value="InterPro"/>
</dbReference>
<comment type="caution">
    <text evidence="6">The sequence shown here is derived from an EMBL/GenBank/DDBJ whole genome shotgun (WGS) entry which is preliminary data.</text>
</comment>
<evidence type="ECO:0000256" key="2">
    <source>
        <dbReference type="ARBA" id="ARBA00023125"/>
    </source>
</evidence>
<evidence type="ECO:0000313" key="6">
    <source>
        <dbReference type="EMBL" id="RRD29552.1"/>
    </source>
</evidence>
<protein>
    <submittedName>
        <fullName evidence="6">DNA-binding response regulator</fullName>
    </submittedName>
</protein>
<dbReference type="PANTHER" id="PTHR43214:SF42">
    <property type="entry name" value="TRANSCRIPTIONAL REGULATORY PROTEIN DESR"/>
    <property type="match status" value="1"/>
</dbReference>
<proteinExistence type="predicted"/>
<dbReference type="SMART" id="SM00448">
    <property type="entry name" value="REC"/>
    <property type="match status" value="1"/>
</dbReference>
<dbReference type="PROSITE" id="PS50110">
    <property type="entry name" value="RESPONSE_REGULATORY"/>
    <property type="match status" value="1"/>
</dbReference>
<dbReference type="RefSeq" id="WP_124933583.1">
    <property type="nucleotide sequence ID" value="NZ_JAGFOU010000023.1"/>
</dbReference>
<organism evidence="6 7">
    <name type="scientific">Actinomyces bowdenii</name>
    <dbReference type="NCBI Taxonomy" id="131109"/>
    <lineage>
        <taxon>Bacteria</taxon>
        <taxon>Bacillati</taxon>
        <taxon>Actinomycetota</taxon>
        <taxon>Actinomycetes</taxon>
        <taxon>Actinomycetales</taxon>
        <taxon>Actinomycetaceae</taxon>
        <taxon>Actinomyces</taxon>
    </lineage>
</organism>
<evidence type="ECO:0000256" key="3">
    <source>
        <dbReference type="PROSITE-ProRule" id="PRU00169"/>
    </source>
</evidence>
<dbReference type="InterPro" id="IPR039420">
    <property type="entry name" value="WalR-like"/>
</dbReference>
<evidence type="ECO:0000259" key="4">
    <source>
        <dbReference type="PROSITE" id="PS50043"/>
    </source>
</evidence>
<feature type="domain" description="Response regulatory" evidence="5">
    <location>
        <begin position="3"/>
        <end position="127"/>
    </location>
</feature>
<dbReference type="InterPro" id="IPR011006">
    <property type="entry name" value="CheY-like_superfamily"/>
</dbReference>
<dbReference type="GO" id="GO:0003677">
    <property type="term" value="F:DNA binding"/>
    <property type="evidence" value="ECO:0007669"/>
    <property type="project" value="UniProtKB-KW"/>
</dbReference>
<dbReference type="InterPro" id="IPR001789">
    <property type="entry name" value="Sig_transdc_resp-reg_receiver"/>
</dbReference>
<evidence type="ECO:0000256" key="1">
    <source>
        <dbReference type="ARBA" id="ARBA00022553"/>
    </source>
</evidence>
<dbReference type="InterPro" id="IPR016032">
    <property type="entry name" value="Sig_transdc_resp-reg_C-effctor"/>
</dbReference>
<reference evidence="6 7" key="1">
    <citation type="submission" date="2018-11" db="EMBL/GenBank/DDBJ databases">
        <title>Genomes From Bacteria Associated with the Canine Oral Cavity: a Test Case for Automated Genome-Based Taxonomic Assignment.</title>
        <authorList>
            <person name="Coil D.A."/>
            <person name="Jospin G."/>
            <person name="Darling A.E."/>
            <person name="Wallis C."/>
            <person name="Davis I.J."/>
            <person name="Harris S."/>
            <person name="Eisen J.A."/>
            <person name="Holcombe L.J."/>
            <person name="O'Flynn C."/>
        </authorList>
    </citation>
    <scope>NUCLEOTIDE SEQUENCE [LARGE SCALE GENOMIC DNA]</scope>
    <source>
        <strain evidence="6 7">OH5050</strain>
    </source>
</reference>
<dbReference type="EMBL" id="RQZC01000006">
    <property type="protein sequence ID" value="RRD29552.1"/>
    <property type="molecule type" value="Genomic_DNA"/>
</dbReference>
<evidence type="ECO:0000313" key="7">
    <source>
        <dbReference type="Proteomes" id="UP000271272"/>
    </source>
</evidence>
<name>A0A3P1V5T5_9ACTO</name>
<dbReference type="OrthoDB" id="9808843at2"/>
<dbReference type="GO" id="GO:0006355">
    <property type="term" value="P:regulation of DNA-templated transcription"/>
    <property type="evidence" value="ECO:0007669"/>
    <property type="project" value="InterPro"/>
</dbReference>
<keyword evidence="2 6" id="KW-0238">DNA-binding</keyword>
<dbReference type="AlphaFoldDB" id="A0A3P1V5T5"/>
<dbReference type="InterPro" id="IPR058245">
    <property type="entry name" value="NreC/VraR/RcsB-like_REC"/>
</dbReference>
<dbReference type="Proteomes" id="UP000271272">
    <property type="component" value="Unassembled WGS sequence"/>
</dbReference>
<evidence type="ECO:0000259" key="5">
    <source>
        <dbReference type="PROSITE" id="PS50110"/>
    </source>
</evidence>
<gene>
    <name evidence="6" type="ORF">EII10_05910</name>
</gene>
<dbReference type="Gene3D" id="3.40.50.2300">
    <property type="match status" value="1"/>
</dbReference>
<accession>A0A3P1V5T5</accession>
<dbReference type="Pfam" id="PF00196">
    <property type="entry name" value="GerE"/>
    <property type="match status" value="1"/>
</dbReference>
<dbReference type="InterPro" id="IPR036388">
    <property type="entry name" value="WH-like_DNA-bd_sf"/>
</dbReference>
<dbReference type="PRINTS" id="PR00038">
    <property type="entry name" value="HTHLUXR"/>
</dbReference>